<dbReference type="PANTHER" id="PTHR22930">
    <property type="match status" value="1"/>
</dbReference>
<feature type="domain" description="DDE Tnp4" evidence="8">
    <location>
        <begin position="78"/>
        <end position="212"/>
    </location>
</feature>
<dbReference type="Pfam" id="PF13359">
    <property type="entry name" value="DDE_Tnp_4"/>
    <property type="match status" value="1"/>
</dbReference>
<comment type="caution">
    <text evidence="9">The sequence shown here is derived from an EMBL/GenBank/DDBJ whole genome shotgun (WGS) entry which is preliminary data.</text>
</comment>
<dbReference type="GO" id="GO:0046872">
    <property type="term" value="F:metal ion binding"/>
    <property type="evidence" value="ECO:0007669"/>
    <property type="project" value="UniProtKB-KW"/>
</dbReference>
<name>A0AAV8VRQ9_9CUCU</name>
<evidence type="ECO:0000256" key="5">
    <source>
        <dbReference type="ARBA" id="ARBA00022723"/>
    </source>
</evidence>
<organism evidence="9 10">
    <name type="scientific">Exocentrus adspersus</name>
    <dbReference type="NCBI Taxonomy" id="1586481"/>
    <lineage>
        <taxon>Eukaryota</taxon>
        <taxon>Metazoa</taxon>
        <taxon>Ecdysozoa</taxon>
        <taxon>Arthropoda</taxon>
        <taxon>Hexapoda</taxon>
        <taxon>Insecta</taxon>
        <taxon>Pterygota</taxon>
        <taxon>Neoptera</taxon>
        <taxon>Endopterygota</taxon>
        <taxon>Coleoptera</taxon>
        <taxon>Polyphaga</taxon>
        <taxon>Cucujiformia</taxon>
        <taxon>Chrysomeloidea</taxon>
        <taxon>Cerambycidae</taxon>
        <taxon>Lamiinae</taxon>
        <taxon>Acanthocinini</taxon>
        <taxon>Exocentrus</taxon>
    </lineage>
</organism>
<dbReference type="EMBL" id="JANEYG010000036">
    <property type="protein sequence ID" value="KAJ8916993.1"/>
    <property type="molecule type" value="Genomic_DNA"/>
</dbReference>
<dbReference type="GO" id="GO:0004518">
    <property type="term" value="F:nuclease activity"/>
    <property type="evidence" value="ECO:0007669"/>
    <property type="project" value="UniProtKB-KW"/>
</dbReference>
<sequence>MFDELKNLLEPHLRKTSNRPSIPAECRLLLTLRFRRLPIIDCKFFPNGKINEMDIRKWKRIADDFLLYWNLPNCVGALDGKHVTVKQPDNSGSLFFNYKKTFSVVLFAVCDATYKFTVVDVGAYGSQSDGGVLKESAFGQKLNTNSLNLPEDTVLPGNTDVFPHFFVGDDAFPLKDNLLKPFSGKHLPQNQHIYNYRISRARRCIENTFGVLAAR</sequence>
<dbReference type="PANTHER" id="PTHR22930:SF269">
    <property type="entry name" value="NUCLEASE HARBI1-LIKE PROTEIN"/>
    <property type="match status" value="1"/>
</dbReference>
<protein>
    <recommendedName>
        <fullName evidence="8">DDE Tnp4 domain-containing protein</fullName>
    </recommendedName>
</protein>
<dbReference type="GO" id="GO:0016787">
    <property type="term" value="F:hydrolase activity"/>
    <property type="evidence" value="ECO:0007669"/>
    <property type="project" value="UniProtKB-KW"/>
</dbReference>
<dbReference type="AlphaFoldDB" id="A0AAV8VRQ9"/>
<dbReference type="Proteomes" id="UP001159042">
    <property type="component" value="Unassembled WGS sequence"/>
</dbReference>
<evidence type="ECO:0000256" key="1">
    <source>
        <dbReference type="ARBA" id="ARBA00001968"/>
    </source>
</evidence>
<keyword evidence="4" id="KW-0540">Nuclease</keyword>
<evidence type="ECO:0000256" key="4">
    <source>
        <dbReference type="ARBA" id="ARBA00022722"/>
    </source>
</evidence>
<evidence type="ECO:0000256" key="3">
    <source>
        <dbReference type="ARBA" id="ARBA00006958"/>
    </source>
</evidence>
<comment type="similarity">
    <text evidence="3">Belongs to the HARBI1 family.</text>
</comment>
<evidence type="ECO:0000313" key="10">
    <source>
        <dbReference type="Proteomes" id="UP001159042"/>
    </source>
</evidence>
<comment type="subcellular location">
    <subcellularLocation>
        <location evidence="2">Nucleus</location>
    </subcellularLocation>
</comment>
<keyword evidence="7" id="KW-0539">Nucleus</keyword>
<evidence type="ECO:0000256" key="6">
    <source>
        <dbReference type="ARBA" id="ARBA00022801"/>
    </source>
</evidence>
<evidence type="ECO:0000256" key="7">
    <source>
        <dbReference type="ARBA" id="ARBA00023242"/>
    </source>
</evidence>
<evidence type="ECO:0000313" key="9">
    <source>
        <dbReference type="EMBL" id="KAJ8916993.1"/>
    </source>
</evidence>
<accession>A0AAV8VRQ9</accession>
<proteinExistence type="inferred from homology"/>
<dbReference type="InterPro" id="IPR045249">
    <property type="entry name" value="HARBI1-like"/>
</dbReference>
<keyword evidence="5" id="KW-0479">Metal-binding</keyword>
<evidence type="ECO:0000259" key="8">
    <source>
        <dbReference type="Pfam" id="PF13359"/>
    </source>
</evidence>
<keyword evidence="10" id="KW-1185">Reference proteome</keyword>
<keyword evidence="6" id="KW-0378">Hydrolase</keyword>
<reference evidence="9 10" key="1">
    <citation type="journal article" date="2023" name="Insect Mol. Biol.">
        <title>Genome sequencing provides insights into the evolution of gene families encoding plant cell wall-degrading enzymes in longhorned beetles.</title>
        <authorList>
            <person name="Shin N.R."/>
            <person name="Okamura Y."/>
            <person name="Kirsch R."/>
            <person name="Pauchet Y."/>
        </authorList>
    </citation>
    <scope>NUCLEOTIDE SEQUENCE [LARGE SCALE GENOMIC DNA]</scope>
    <source>
        <strain evidence="9">EAD_L_NR</strain>
    </source>
</reference>
<comment type="cofactor">
    <cofactor evidence="1">
        <name>a divalent metal cation</name>
        <dbReference type="ChEBI" id="CHEBI:60240"/>
    </cofactor>
</comment>
<gene>
    <name evidence="9" type="ORF">NQ315_012908</name>
</gene>
<dbReference type="InterPro" id="IPR027806">
    <property type="entry name" value="HARBI1_dom"/>
</dbReference>
<dbReference type="GO" id="GO:0005634">
    <property type="term" value="C:nucleus"/>
    <property type="evidence" value="ECO:0007669"/>
    <property type="project" value="UniProtKB-SubCell"/>
</dbReference>
<evidence type="ECO:0000256" key="2">
    <source>
        <dbReference type="ARBA" id="ARBA00004123"/>
    </source>
</evidence>